<dbReference type="InterPro" id="IPR000847">
    <property type="entry name" value="LysR_HTH_N"/>
</dbReference>
<evidence type="ECO:0000313" key="7">
    <source>
        <dbReference type="Proteomes" id="UP000321367"/>
    </source>
</evidence>
<evidence type="ECO:0000256" key="2">
    <source>
        <dbReference type="ARBA" id="ARBA00023015"/>
    </source>
</evidence>
<protein>
    <submittedName>
        <fullName evidence="6">LysR family transcriptional regulator</fullName>
    </submittedName>
</protein>
<dbReference type="Proteomes" id="UP000321367">
    <property type="component" value="Unassembled WGS sequence"/>
</dbReference>
<dbReference type="Pfam" id="PF00126">
    <property type="entry name" value="HTH_1"/>
    <property type="match status" value="1"/>
</dbReference>
<dbReference type="InterPro" id="IPR036388">
    <property type="entry name" value="WH-like_DNA-bd_sf"/>
</dbReference>
<dbReference type="RefSeq" id="WP_146929138.1">
    <property type="nucleotide sequence ID" value="NZ_CBCSHZ010000001.1"/>
</dbReference>
<evidence type="ECO:0000256" key="3">
    <source>
        <dbReference type="ARBA" id="ARBA00023125"/>
    </source>
</evidence>
<keyword evidence="7" id="KW-1185">Reference proteome</keyword>
<organism evidence="6 7">
    <name type="scientific">Gillisia hiemivivida</name>
    <dbReference type="NCBI Taxonomy" id="291190"/>
    <lineage>
        <taxon>Bacteria</taxon>
        <taxon>Pseudomonadati</taxon>
        <taxon>Bacteroidota</taxon>
        <taxon>Flavobacteriia</taxon>
        <taxon>Flavobacteriales</taxon>
        <taxon>Flavobacteriaceae</taxon>
        <taxon>Gillisia</taxon>
    </lineage>
</organism>
<evidence type="ECO:0000256" key="4">
    <source>
        <dbReference type="ARBA" id="ARBA00023163"/>
    </source>
</evidence>
<dbReference type="Gene3D" id="3.40.190.10">
    <property type="entry name" value="Periplasmic binding protein-like II"/>
    <property type="match status" value="2"/>
</dbReference>
<dbReference type="SUPFAM" id="SSF46785">
    <property type="entry name" value="Winged helix' DNA-binding domain"/>
    <property type="match status" value="1"/>
</dbReference>
<dbReference type="EMBL" id="VORY01000002">
    <property type="protein sequence ID" value="TXD95044.1"/>
    <property type="molecule type" value="Genomic_DNA"/>
</dbReference>
<dbReference type="PANTHER" id="PTHR30346:SF0">
    <property type="entry name" value="HCA OPERON TRANSCRIPTIONAL ACTIVATOR HCAR"/>
    <property type="match status" value="1"/>
</dbReference>
<evidence type="ECO:0000256" key="1">
    <source>
        <dbReference type="ARBA" id="ARBA00009437"/>
    </source>
</evidence>
<dbReference type="OrthoDB" id="9803735at2"/>
<feature type="domain" description="HTH lysR-type" evidence="5">
    <location>
        <begin position="5"/>
        <end position="62"/>
    </location>
</feature>
<keyword evidence="4" id="KW-0804">Transcription</keyword>
<keyword evidence="2" id="KW-0805">Transcription regulation</keyword>
<sequence>MSDQIEIRHLRYFLAVAEDLHFRKAAERLYISQPGLSRQIKQMEIDLGIQLFERHNRKVKLTHVGEYLKFEITKNLKNLNQIINHAKLLQNGKEGSLTIGYVGSAIQKIIPELLLKFEERSPNIIFVLKEMDNQKQVKNLLLQNIDIGFVRLDRVPVGLSIRSVLIETFCLVLPKDHPIDSSNFKSLSQFKDEFFILFDPKFSPPYYEKVMRIFDDNDFTPKVSHSTIHANSIFKLIENNFGISIVPKSLQMPYYENIKFIELIDIPQRTTLSVVWDRKNTNPALDDFLKLL</sequence>
<dbReference type="PRINTS" id="PR00039">
    <property type="entry name" value="HTHLYSR"/>
</dbReference>
<dbReference type="Gene3D" id="1.10.10.10">
    <property type="entry name" value="Winged helix-like DNA-binding domain superfamily/Winged helix DNA-binding domain"/>
    <property type="match status" value="1"/>
</dbReference>
<dbReference type="GO" id="GO:0003677">
    <property type="term" value="F:DNA binding"/>
    <property type="evidence" value="ECO:0007669"/>
    <property type="project" value="UniProtKB-KW"/>
</dbReference>
<keyword evidence="3" id="KW-0238">DNA-binding</keyword>
<dbReference type="PROSITE" id="PS50931">
    <property type="entry name" value="HTH_LYSR"/>
    <property type="match status" value="1"/>
</dbReference>
<reference evidence="6 7" key="1">
    <citation type="submission" date="2019-08" db="EMBL/GenBank/DDBJ databases">
        <title>Genome sequence of Gillisia hiemivivida IC154 (type strain).</title>
        <authorList>
            <person name="Bowman J.P."/>
        </authorList>
    </citation>
    <scope>NUCLEOTIDE SEQUENCE [LARGE SCALE GENOMIC DNA]</scope>
    <source>
        <strain evidence="6 7">IC154</strain>
    </source>
</reference>
<dbReference type="Pfam" id="PF03466">
    <property type="entry name" value="LysR_substrate"/>
    <property type="match status" value="1"/>
</dbReference>
<name>A0A5C6ZXF6_9FLAO</name>
<dbReference type="AlphaFoldDB" id="A0A5C6ZXF6"/>
<dbReference type="PANTHER" id="PTHR30346">
    <property type="entry name" value="TRANSCRIPTIONAL DUAL REGULATOR HCAR-RELATED"/>
    <property type="match status" value="1"/>
</dbReference>
<dbReference type="InterPro" id="IPR005119">
    <property type="entry name" value="LysR_subst-bd"/>
</dbReference>
<dbReference type="SUPFAM" id="SSF53850">
    <property type="entry name" value="Periplasmic binding protein-like II"/>
    <property type="match status" value="1"/>
</dbReference>
<dbReference type="FunFam" id="1.10.10.10:FF:000001">
    <property type="entry name" value="LysR family transcriptional regulator"/>
    <property type="match status" value="1"/>
</dbReference>
<gene>
    <name evidence="6" type="ORF">ES724_02505</name>
</gene>
<accession>A0A5C6ZXF6</accession>
<proteinExistence type="inferred from homology"/>
<evidence type="ECO:0000313" key="6">
    <source>
        <dbReference type="EMBL" id="TXD95044.1"/>
    </source>
</evidence>
<dbReference type="GO" id="GO:0003700">
    <property type="term" value="F:DNA-binding transcription factor activity"/>
    <property type="evidence" value="ECO:0007669"/>
    <property type="project" value="InterPro"/>
</dbReference>
<comment type="caution">
    <text evidence="6">The sequence shown here is derived from an EMBL/GenBank/DDBJ whole genome shotgun (WGS) entry which is preliminary data.</text>
</comment>
<dbReference type="GO" id="GO:0032993">
    <property type="term" value="C:protein-DNA complex"/>
    <property type="evidence" value="ECO:0007669"/>
    <property type="project" value="TreeGrafter"/>
</dbReference>
<evidence type="ECO:0000259" key="5">
    <source>
        <dbReference type="PROSITE" id="PS50931"/>
    </source>
</evidence>
<comment type="similarity">
    <text evidence="1">Belongs to the LysR transcriptional regulatory family.</text>
</comment>
<dbReference type="InterPro" id="IPR036390">
    <property type="entry name" value="WH_DNA-bd_sf"/>
</dbReference>